<accession>A0A1A8A929</accession>
<dbReference type="AlphaFoldDB" id="A0A1A8A929"/>
<proteinExistence type="predicted"/>
<dbReference type="EMBL" id="HADY01013099">
    <property type="protein sequence ID" value="SBP51584.1"/>
    <property type="molecule type" value="Transcribed_RNA"/>
</dbReference>
<reference evidence="1" key="1">
    <citation type="submission" date="2016-05" db="EMBL/GenBank/DDBJ databases">
        <authorList>
            <person name="Lavstsen T."/>
            <person name="Jespersen J.S."/>
        </authorList>
    </citation>
    <scope>NUCLEOTIDE SEQUENCE</scope>
    <source>
        <tissue evidence="1">Brain</tissue>
    </source>
</reference>
<organism evidence="1">
    <name type="scientific">Nothobranchius furzeri</name>
    <name type="common">Turquoise killifish</name>
    <dbReference type="NCBI Taxonomy" id="105023"/>
    <lineage>
        <taxon>Eukaryota</taxon>
        <taxon>Metazoa</taxon>
        <taxon>Chordata</taxon>
        <taxon>Craniata</taxon>
        <taxon>Vertebrata</taxon>
        <taxon>Euteleostomi</taxon>
        <taxon>Actinopterygii</taxon>
        <taxon>Neopterygii</taxon>
        <taxon>Teleostei</taxon>
        <taxon>Neoteleostei</taxon>
        <taxon>Acanthomorphata</taxon>
        <taxon>Ovalentaria</taxon>
        <taxon>Atherinomorphae</taxon>
        <taxon>Cyprinodontiformes</taxon>
        <taxon>Nothobranchiidae</taxon>
        <taxon>Nothobranchius</taxon>
    </lineage>
</organism>
<protein>
    <submittedName>
        <fullName evidence="1">CASK interacting protein 1</fullName>
    </submittedName>
</protein>
<reference evidence="1" key="2">
    <citation type="submission" date="2016-06" db="EMBL/GenBank/DDBJ databases">
        <title>The genome of a short-lived fish provides insights into sex chromosome evolution and the genetic control of aging.</title>
        <authorList>
            <person name="Reichwald K."/>
            <person name="Felder M."/>
            <person name="Petzold A."/>
            <person name="Koch P."/>
            <person name="Groth M."/>
            <person name="Platzer M."/>
        </authorList>
    </citation>
    <scope>NUCLEOTIDE SEQUENCE</scope>
    <source>
        <tissue evidence="1">Brain</tissue>
    </source>
</reference>
<feature type="non-terminal residue" evidence="1">
    <location>
        <position position="32"/>
    </location>
</feature>
<gene>
    <name evidence="1" type="primary">CASKIN1</name>
</gene>
<sequence length="32" mass="3756">MFLTLIEIIFPTSVNLIIKNEKMCEGWQRSCP</sequence>
<name>A0A1A8A929_NOTFU</name>
<evidence type="ECO:0000313" key="1">
    <source>
        <dbReference type="EMBL" id="SBP51584.1"/>
    </source>
</evidence>